<name>A0ABQ6JIS1_9ACTN</name>
<keyword evidence="3" id="KW-1185">Reference proteome</keyword>
<protein>
    <submittedName>
        <fullName evidence="2">Uncharacterized protein</fullName>
    </submittedName>
</protein>
<keyword evidence="1" id="KW-0812">Transmembrane</keyword>
<keyword evidence="1" id="KW-0472">Membrane</keyword>
<comment type="caution">
    <text evidence="2">The sequence shown here is derived from an EMBL/GenBank/DDBJ whole genome shotgun (WGS) entry which is preliminary data.</text>
</comment>
<evidence type="ECO:0000313" key="2">
    <source>
        <dbReference type="EMBL" id="GMA87249.1"/>
    </source>
</evidence>
<sequence>MLTLRALEYALGRVDGDDWATALHFPLTAWLGGLFGSDAGRLEAAVVAVATIKILISMAWAITIGLNATMGVAWHRFLAFFNIWFKRHPDGRTSLGALQPIAVRGVPVDFENVDEPGRGRRARRRQGRGLHLEGPARLLDLHRVRPLPVAVPGLEHRQAAVAEACS</sequence>
<evidence type="ECO:0000256" key="1">
    <source>
        <dbReference type="SAM" id="Phobius"/>
    </source>
</evidence>
<dbReference type="EMBL" id="BSUZ01000001">
    <property type="protein sequence ID" value="GMA87249.1"/>
    <property type="molecule type" value="Genomic_DNA"/>
</dbReference>
<gene>
    <name evidence="2" type="ORF">GCM10025868_24990</name>
</gene>
<reference evidence="3" key="1">
    <citation type="journal article" date="2019" name="Int. J. Syst. Evol. Microbiol.">
        <title>The Global Catalogue of Microorganisms (GCM) 10K type strain sequencing project: providing services to taxonomists for standard genome sequencing and annotation.</title>
        <authorList>
            <consortium name="The Broad Institute Genomics Platform"/>
            <consortium name="The Broad Institute Genome Sequencing Center for Infectious Disease"/>
            <person name="Wu L."/>
            <person name="Ma J."/>
        </authorList>
    </citation>
    <scope>NUCLEOTIDE SEQUENCE [LARGE SCALE GENOMIC DNA]</scope>
    <source>
        <strain evidence="3">NBRC 108730</strain>
    </source>
</reference>
<organism evidence="2 3">
    <name type="scientific">Angustibacter aerolatus</name>
    <dbReference type="NCBI Taxonomy" id="1162965"/>
    <lineage>
        <taxon>Bacteria</taxon>
        <taxon>Bacillati</taxon>
        <taxon>Actinomycetota</taxon>
        <taxon>Actinomycetes</taxon>
        <taxon>Kineosporiales</taxon>
        <taxon>Kineosporiaceae</taxon>
    </lineage>
</organism>
<evidence type="ECO:0000313" key="3">
    <source>
        <dbReference type="Proteomes" id="UP001157017"/>
    </source>
</evidence>
<dbReference type="Proteomes" id="UP001157017">
    <property type="component" value="Unassembled WGS sequence"/>
</dbReference>
<proteinExistence type="predicted"/>
<feature type="transmembrane region" description="Helical" evidence="1">
    <location>
        <begin position="44"/>
        <end position="62"/>
    </location>
</feature>
<keyword evidence="1" id="KW-1133">Transmembrane helix</keyword>
<accession>A0ABQ6JIS1</accession>